<organism evidence="1 2">
    <name type="scientific">Platysternon megacephalum</name>
    <name type="common">big-headed turtle</name>
    <dbReference type="NCBI Taxonomy" id="55544"/>
    <lineage>
        <taxon>Eukaryota</taxon>
        <taxon>Metazoa</taxon>
        <taxon>Chordata</taxon>
        <taxon>Craniata</taxon>
        <taxon>Vertebrata</taxon>
        <taxon>Euteleostomi</taxon>
        <taxon>Archelosauria</taxon>
        <taxon>Testudinata</taxon>
        <taxon>Testudines</taxon>
        <taxon>Cryptodira</taxon>
        <taxon>Durocryptodira</taxon>
        <taxon>Testudinoidea</taxon>
        <taxon>Platysternidae</taxon>
        <taxon>Platysternon</taxon>
    </lineage>
</organism>
<dbReference type="AlphaFoldDB" id="A0A4D9DPN8"/>
<evidence type="ECO:0000313" key="2">
    <source>
        <dbReference type="Proteomes" id="UP000297703"/>
    </source>
</evidence>
<gene>
    <name evidence="1" type="ORF">DR999_PMT21406</name>
</gene>
<reference evidence="1 2" key="2">
    <citation type="submission" date="2019-04" db="EMBL/GenBank/DDBJ databases">
        <title>The genome sequence of big-headed turtle.</title>
        <authorList>
            <person name="Gong S."/>
        </authorList>
    </citation>
    <scope>NUCLEOTIDE SEQUENCE [LARGE SCALE GENOMIC DNA]</scope>
    <source>
        <strain evidence="1">DO16091913</strain>
        <tissue evidence="1">Muscle</tissue>
    </source>
</reference>
<reference evidence="1 2" key="1">
    <citation type="submission" date="2019-04" db="EMBL/GenBank/DDBJ databases">
        <title>Draft genome of the big-headed turtle Platysternon megacephalum.</title>
        <authorList>
            <person name="Gong S."/>
        </authorList>
    </citation>
    <scope>NUCLEOTIDE SEQUENCE [LARGE SCALE GENOMIC DNA]</scope>
    <source>
        <strain evidence="1">DO16091913</strain>
        <tissue evidence="1">Muscle</tissue>
    </source>
</reference>
<keyword evidence="2" id="KW-1185">Reference proteome</keyword>
<comment type="caution">
    <text evidence="1">The sequence shown here is derived from an EMBL/GenBank/DDBJ whole genome shotgun (WGS) entry which is preliminary data.</text>
</comment>
<dbReference type="Proteomes" id="UP000297703">
    <property type="component" value="Unassembled WGS sequence"/>
</dbReference>
<accession>A0A4D9DPN8</accession>
<proteinExistence type="predicted"/>
<evidence type="ECO:0000313" key="1">
    <source>
        <dbReference type="EMBL" id="TFJ96782.1"/>
    </source>
</evidence>
<sequence length="113" mass="12609">MLEHEHISVFYQAKITLKAGESLQKAKERWLDEQQKLNSTGDATISECSALKISPQSRYTANMSPPSLLLLLGEFGIDLEPEIETFFIPRGGGLSMGIKDLASKVKQTILKWD</sequence>
<dbReference type="EMBL" id="QXTE01000589">
    <property type="protein sequence ID" value="TFJ96782.1"/>
    <property type="molecule type" value="Genomic_DNA"/>
</dbReference>
<name>A0A4D9DPN8_9SAUR</name>
<protein>
    <submittedName>
        <fullName evidence="1">Sugar phosphate permease</fullName>
    </submittedName>
</protein>